<reference evidence="6 7" key="1">
    <citation type="journal article" date="2008" name="Nature">
        <title>The genome of the choanoflagellate Monosiga brevicollis and the origin of metazoans.</title>
        <authorList>
            <consortium name="JGI Sequencing"/>
            <person name="King N."/>
            <person name="Westbrook M.J."/>
            <person name="Young S.L."/>
            <person name="Kuo A."/>
            <person name="Abedin M."/>
            <person name="Chapman J."/>
            <person name="Fairclough S."/>
            <person name="Hellsten U."/>
            <person name="Isogai Y."/>
            <person name="Letunic I."/>
            <person name="Marr M."/>
            <person name="Pincus D."/>
            <person name="Putnam N."/>
            <person name="Rokas A."/>
            <person name="Wright K.J."/>
            <person name="Zuzow R."/>
            <person name="Dirks W."/>
            <person name="Good M."/>
            <person name="Goodstein D."/>
            <person name="Lemons D."/>
            <person name="Li W."/>
            <person name="Lyons J.B."/>
            <person name="Morris A."/>
            <person name="Nichols S."/>
            <person name="Richter D.J."/>
            <person name="Salamov A."/>
            <person name="Bork P."/>
            <person name="Lim W.A."/>
            <person name="Manning G."/>
            <person name="Miller W.T."/>
            <person name="McGinnis W."/>
            <person name="Shapiro H."/>
            <person name="Tjian R."/>
            <person name="Grigoriev I.V."/>
            <person name="Rokhsar D."/>
        </authorList>
    </citation>
    <scope>NUCLEOTIDE SEQUENCE [LARGE SCALE GENOMIC DNA]</scope>
    <source>
        <strain evidence="7">MX1 / ATCC 50154</strain>
    </source>
</reference>
<dbReference type="InterPro" id="IPR019002">
    <property type="entry name" value="Ribosome_biogenesis_Nop16"/>
</dbReference>
<evidence type="ECO:0000256" key="5">
    <source>
        <dbReference type="SAM" id="MobiDB-lite"/>
    </source>
</evidence>
<dbReference type="GO" id="GO:0042273">
    <property type="term" value="P:ribosomal large subunit biogenesis"/>
    <property type="evidence" value="ECO:0000318"/>
    <property type="project" value="GO_Central"/>
</dbReference>
<accession>A9V334</accession>
<comment type="subcellular location">
    <subcellularLocation>
        <location evidence="1">Nucleus</location>
        <location evidence="1">Nucleolus</location>
    </subcellularLocation>
</comment>
<dbReference type="GeneID" id="5892491"/>
<comment type="similarity">
    <text evidence="2">Belongs to the NOP16 family.</text>
</comment>
<dbReference type="PANTHER" id="PTHR13243:SF1">
    <property type="entry name" value="NUCLEOLAR PROTEIN 16"/>
    <property type="match status" value="1"/>
</dbReference>
<feature type="compositionally biased region" description="Basic residues" evidence="5">
    <location>
        <begin position="1"/>
        <end position="28"/>
    </location>
</feature>
<proteinExistence type="inferred from homology"/>
<dbReference type="KEGG" id="mbr:MONBRDRAFT_33025"/>
<keyword evidence="7" id="KW-1185">Reference proteome</keyword>
<feature type="region of interest" description="Disordered" evidence="5">
    <location>
        <begin position="1"/>
        <end position="32"/>
    </location>
</feature>
<organism evidence="6 7">
    <name type="scientific">Monosiga brevicollis</name>
    <name type="common">Choanoflagellate</name>
    <dbReference type="NCBI Taxonomy" id="81824"/>
    <lineage>
        <taxon>Eukaryota</taxon>
        <taxon>Choanoflagellata</taxon>
        <taxon>Craspedida</taxon>
        <taxon>Salpingoecidae</taxon>
        <taxon>Monosiga</taxon>
    </lineage>
</organism>
<evidence type="ECO:0000256" key="4">
    <source>
        <dbReference type="ARBA" id="ARBA00023242"/>
    </source>
</evidence>
<keyword evidence="4" id="KW-0539">Nucleus</keyword>
<evidence type="ECO:0000256" key="1">
    <source>
        <dbReference type="ARBA" id="ARBA00004604"/>
    </source>
</evidence>
<dbReference type="Proteomes" id="UP000001357">
    <property type="component" value="Unassembled WGS sequence"/>
</dbReference>
<gene>
    <name evidence="6" type="ORF">MONBRDRAFT_33025</name>
</gene>
<dbReference type="Pfam" id="PF09420">
    <property type="entry name" value="Nop16"/>
    <property type="match status" value="2"/>
</dbReference>
<dbReference type="PANTHER" id="PTHR13243">
    <property type="entry name" value="HSPC111 PROTEIN-RELATED"/>
    <property type="match status" value="1"/>
</dbReference>
<dbReference type="AlphaFoldDB" id="A9V334"/>
<protein>
    <recommendedName>
        <fullName evidence="3">Nucleolar protein 16</fullName>
    </recommendedName>
</protein>
<dbReference type="eggNOG" id="KOG4706">
    <property type="taxonomic scope" value="Eukaryota"/>
</dbReference>
<sequence>MGNPRQKRKLRAGHVKKQTARQAKKRSERQRTTKVQIQNSTIARAWDPKKSLLDNFRELGLVVDTNVDLSGDAHRQKLRGGGITAPAREPTEVVRELEQRAASVKTYKTFAARGEIIFIQSCIQKHGLDYDAMAKDLKLNTYQHTANQLQRKVNKYVETLHRMLEVSNTESLESAVEEAAANDRGKPKA</sequence>
<name>A9V334_MONBE</name>
<dbReference type="RefSeq" id="XP_001747195.1">
    <property type="nucleotide sequence ID" value="XM_001747143.1"/>
</dbReference>
<dbReference type="OMA" id="MANPRQK"/>
<dbReference type="STRING" id="81824.A9V334"/>
<evidence type="ECO:0000256" key="2">
    <source>
        <dbReference type="ARBA" id="ARBA00008479"/>
    </source>
</evidence>
<dbReference type="GO" id="GO:0005730">
    <property type="term" value="C:nucleolus"/>
    <property type="evidence" value="ECO:0000318"/>
    <property type="project" value="GO_Central"/>
</dbReference>
<dbReference type="EMBL" id="CH991556">
    <property type="protein sequence ID" value="EDQ88119.1"/>
    <property type="molecule type" value="Genomic_DNA"/>
</dbReference>
<evidence type="ECO:0000313" key="6">
    <source>
        <dbReference type="EMBL" id="EDQ88119.1"/>
    </source>
</evidence>
<dbReference type="InParanoid" id="A9V334"/>
<evidence type="ECO:0000256" key="3">
    <source>
        <dbReference type="ARBA" id="ARBA00015522"/>
    </source>
</evidence>
<evidence type="ECO:0000313" key="7">
    <source>
        <dbReference type="Proteomes" id="UP000001357"/>
    </source>
</evidence>
<dbReference type="FunCoup" id="A9V334">
    <property type="interactions" value="927"/>
</dbReference>